<comment type="caution">
    <text evidence="2">The sequence shown here is derived from an EMBL/GenBank/DDBJ whole genome shotgun (WGS) entry which is preliminary data.</text>
</comment>
<reference evidence="2" key="1">
    <citation type="journal article" date="2019" name="G3 (Bethesda)">
        <title>Genome Assemblies of Two Rare Opportunistic Yeast Pathogens: Diutina rugosa (syn. Candida rugosa) and Trichomonascus ciferrii (syn. Candida ciferrii).</title>
        <authorList>
            <person name="Mixao V."/>
            <person name="Saus E."/>
            <person name="Hansen A.P."/>
            <person name="Lass-Florl C."/>
            <person name="Gabaldon T."/>
        </authorList>
    </citation>
    <scope>NUCLEOTIDE SEQUENCE</scope>
    <source>
        <strain evidence="2">CBS 4856</strain>
    </source>
</reference>
<sequence>MAGHPILTQIPLIVSPSLRPPQAVTLPFNFNKLPSTAPPQNVKEESLDEIIESSEGFLRALDQRRERREKAFADWKEHVDKEEIEEKRRIAPGYLDTNNRILQPLKRQETGESDSQSPDATQQPSSSELNQLDKVFGEVSLD</sequence>
<accession>A0A642VE96</accession>
<protein>
    <submittedName>
        <fullName evidence="2">Uncharacterized protein</fullName>
    </submittedName>
</protein>
<evidence type="ECO:0000256" key="1">
    <source>
        <dbReference type="SAM" id="MobiDB-lite"/>
    </source>
</evidence>
<proteinExistence type="predicted"/>
<dbReference type="PANTHER" id="PTHR42089:SF1">
    <property type="entry name" value="YALI0F09427P"/>
    <property type="match status" value="1"/>
</dbReference>
<dbReference type="Proteomes" id="UP000761534">
    <property type="component" value="Unassembled WGS sequence"/>
</dbReference>
<organism evidence="2 3">
    <name type="scientific">Trichomonascus ciferrii</name>
    <dbReference type="NCBI Taxonomy" id="44093"/>
    <lineage>
        <taxon>Eukaryota</taxon>
        <taxon>Fungi</taxon>
        <taxon>Dikarya</taxon>
        <taxon>Ascomycota</taxon>
        <taxon>Saccharomycotina</taxon>
        <taxon>Dipodascomycetes</taxon>
        <taxon>Dipodascales</taxon>
        <taxon>Trichomonascaceae</taxon>
        <taxon>Trichomonascus</taxon>
        <taxon>Trichomonascus ciferrii complex</taxon>
    </lineage>
</organism>
<gene>
    <name evidence="2" type="ORF">TRICI_000147</name>
</gene>
<name>A0A642VE96_9ASCO</name>
<dbReference type="OrthoDB" id="5344687at2759"/>
<feature type="region of interest" description="Disordered" evidence="1">
    <location>
        <begin position="95"/>
        <end position="142"/>
    </location>
</feature>
<dbReference type="VEuPathDB" id="FungiDB:TRICI_000147"/>
<keyword evidence="3" id="KW-1185">Reference proteome</keyword>
<dbReference type="AlphaFoldDB" id="A0A642VE96"/>
<evidence type="ECO:0000313" key="3">
    <source>
        <dbReference type="Proteomes" id="UP000761534"/>
    </source>
</evidence>
<dbReference type="EMBL" id="SWFS01000014">
    <property type="protein sequence ID" value="KAA8917708.1"/>
    <property type="molecule type" value="Genomic_DNA"/>
</dbReference>
<evidence type="ECO:0000313" key="2">
    <source>
        <dbReference type="EMBL" id="KAA8917708.1"/>
    </source>
</evidence>
<dbReference type="PANTHER" id="PTHR42089">
    <property type="entry name" value="YALI0F09427P"/>
    <property type="match status" value="1"/>
</dbReference>
<feature type="compositionally biased region" description="Polar residues" evidence="1">
    <location>
        <begin position="113"/>
        <end position="130"/>
    </location>
</feature>